<dbReference type="SMART" id="SM00726">
    <property type="entry name" value="UIM"/>
    <property type="match status" value="1"/>
</dbReference>
<dbReference type="Pfam" id="PF00627">
    <property type="entry name" value="UBA"/>
    <property type="match status" value="1"/>
</dbReference>
<dbReference type="InterPro" id="IPR015940">
    <property type="entry name" value="UBA"/>
</dbReference>
<accession>A0A9W7EWL5</accession>
<dbReference type="Gene3D" id="3.10.20.90">
    <property type="entry name" value="Phosphatidylinositol 3-kinase Catalytic Subunit, Chain A, domain 1"/>
    <property type="match status" value="1"/>
</dbReference>
<dbReference type="InterPro" id="IPR018997">
    <property type="entry name" value="PUB_domain"/>
</dbReference>
<dbReference type="Gene3D" id="1.10.8.10">
    <property type="entry name" value="DNA helicase RuvA subunit, C-terminal domain"/>
    <property type="match status" value="1"/>
</dbReference>
<comment type="caution">
    <text evidence="3">The sequence shown here is derived from an EMBL/GenBank/DDBJ whole genome shotgun (WGS) entry which is preliminary data.</text>
</comment>
<dbReference type="PROSITE" id="PS50030">
    <property type="entry name" value="UBA"/>
    <property type="match status" value="1"/>
</dbReference>
<evidence type="ECO:0000313" key="3">
    <source>
        <dbReference type="EMBL" id="GMH93212.1"/>
    </source>
</evidence>
<dbReference type="InterPro" id="IPR003903">
    <property type="entry name" value="UIM_dom"/>
</dbReference>
<evidence type="ECO:0000313" key="4">
    <source>
        <dbReference type="Proteomes" id="UP001165085"/>
    </source>
</evidence>
<name>A0A9W7EWL5_9STRA</name>
<reference evidence="4" key="1">
    <citation type="journal article" date="2023" name="Commun. Biol.">
        <title>Genome analysis of Parmales, the sister group of diatoms, reveals the evolutionary specialization of diatoms from phago-mixotrophs to photoautotrophs.</title>
        <authorList>
            <person name="Ban H."/>
            <person name="Sato S."/>
            <person name="Yoshikawa S."/>
            <person name="Yamada K."/>
            <person name="Nakamura Y."/>
            <person name="Ichinomiya M."/>
            <person name="Sato N."/>
            <person name="Blanc-Mathieu R."/>
            <person name="Endo H."/>
            <person name="Kuwata A."/>
            <person name="Ogata H."/>
        </authorList>
    </citation>
    <scope>NUCLEOTIDE SEQUENCE [LARGE SCALE GENOMIC DNA]</scope>
    <source>
        <strain evidence="4">NIES 3701</strain>
    </source>
</reference>
<dbReference type="OrthoDB" id="205028at2759"/>
<evidence type="ECO:0000256" key="1">
    <source>
        <dbReference type="SAM" id="MobiDB-lite"/>
    </source>
</evidence>
<dbReference type="AlphaFoldDB" id="A0A9W7EWL5"/>
<feature type="domain" description="UBA" evidence="2">
    <location>
        <begin position="8"/>
        <end position="49"/>
    </location>
</feature>
<dbReference type="InterPro" id="IPR009060">
    <property type="entry name" value="UBA-like_sf"/>
</dbReference>
<protein>
    <recommendedName>
        <fullName evidence="2">UBA domain-containing protein</fullName>
    </recommendedName>
</protein>
<dbReference type="Proteomes" id="UP001165085">
    <property type="component" value="Unassembled WGS sequence"/>
</dbReference>
<dbReference type="Gene3D" id="1.20.58.2190">
    <property type="match status" value="1"/>
</dbReference>
<feature type="region of interest" description="Disordered" evidence="1">
    <location>
        <begin position="115"/>
        <end position="141"/>
    </location>
</feature>
<feature type="region of interest" description="Disordered" evidence="1">
    <location>
        <begin position="50"/>
        <end position="80"/>
    </location>
</feature>
<dbReference type="SMART" id="SM00165">
    <property type="entry name" value="UBA"/>
    <property type="match status" value="1"/>
</dbReference>
<dbReference type="InterPro" id="IPR036339">
    <property type="entry name" value="PUB-like_dom_sf"/>
</dbReference>
<dbReference type="Pfam" id="PF09409">
    <property type="entry name" value="PUB"/>
    <property type="match status" value="1"/>
</dbReference>
<dbReference type="CDD" id="cd09212">
    <property type="entry name" value="PUB"/>
    <property type="match status" value="1"/>
</dbReference>
<dbReference type="SUPFAM" id="SSF46934">
    <property type="entry name" value="UBA-like"/>
    <property type="match status" value="1"/>
</dbReference>
<feature type="compositionally biased region" description="Low complexity" evidence="1">
    <location>
        <begin position="54"/>
        <end position="75"/>
    </location>
</feature>
<keyword evidence="4" id="KW-1185">Reference proteome</keyword>
<organism evidence="3 4">
    <name type="scientific">Triparma strigata</name>
    <dbReference type="NCBI Taxonomy" id="1606541"/>
    <lineage>
        <taxon>Eukaryota</taxon>
        <taxon>Sar</taxon>
        <taxon>Stramenopiles</taxon>
        <taxon>Ochrophyta</taxon>
        <taxon>Bolidophyceae</taxon>
        <taxon>Parmales</taxon>
        <taxon>Triparmaceae</taxon>
        <taxon>Triparma</taxon>
    </lineage>
</organism>
<dbReference type="Pfam" id="PF02809">
    <property type="entry name" value="UIM"/>
    <property type="match status" value="1"/>
</dbReference>
<dbReference type="SUPFAM" id="SSF143503">
    <property type="entry name" value="PUG domain-like"/>
    <property type="match status" value="1"/>
</dbReference>
<feature type="compositionally biased region" description="Polar residues" evidence="1">
    <location>
        <begin position="117"/>
        <end position="129"/>
    </location>
</feature>
<evidence type="ECO:0000259" key="2">
    <source>
        <dbReference type="PROSITE" id="PS50030"/>
    </source>
</evidence>
<sequence length="408" mass="44564">MSLFGFGKASQPPGLQDLIAMGFPETSCRDALSRTDNNLERAVALLLNPPPAATPTVVDMTRPSPSATSSHAHSSNSEDEDLKLAIALSKQEASSSKPTSVKSAAVRKSGTAALQRFSGQATTTNSSKIKSAPVASHPSVKVPSALSSKPFLEQITRSCNRLSPSSLAVDTLLKTLTTIRANPTSQKYRRIDMSSPGFKRALSNVPGCVDLLTLGIGFQKSSQPNIYTLQYVDAARLYAAIEFLTSIKSENYDYNLSRMKRLHDAAINKIIETEDMTELNARAEITRKTPNEPDGYGCSIVTLIYKSSGEKISRKFASDDVLHDVYNWIAGNLGTKCLDKIRRGELIVLSKNQFPKERVGGEEWGEAGGRTLQSVGLWPSGECEMVGKEVWEMEGEDGRKQWETKRKK</sequence>
<dbReference type="EMBL" id="BRXY01000409">
    <property type="protein sequence ID" value="GMH93212.1"/>
    <property type="molecule type" value="Genomic_DNA"/>
</dbReference>
<dbReference type="PROSITE" id="PS50330">
    <property type="entry name" value="UIM"/>
    <property type="match status" value="1"/>
</dbReference>
<gene>
    <name evidence="3" type="ORF">TrST_g7310</name>
</gene>
<dbReference type="CDD" id="cd14297">
    <property type="entry name" value="UBA2_spUBP14_like"/>
    <property type="match status" value="1"/>
</dbReference>
<proteinExistence type="predicted"/>